<comment type="caution">
    <text evidence="8">The sequence shown here is derived from an EMBL/GenBank/DDBJ whole genome shotgun (WGS) entry which is preliminary data.</text>
</comment>
<name>A0A8H3IT91_9LECA</name>
<dbReference type="PANTHER" id="PTHR11904">
    <property type="entry name" value="METHYLTHIOADENOSINE/PURINE NUCLEOSIDE PHOSPHORYLASE"/>
    <property type="match status" value="1"/>
</dbReference>
<gene>
    <name evidence="8" type="ORF">GOMPHAMPRED_003891</name>
</gene>
<dbReference type="SUPFAM" id="SSF53167">
    <property type="entry name" value="Purine and uridine phosphorylases"/>
    <property type="match status" value="1"/>
</dbReference>
<protein>
    <recommendedName>
        <fullName evidence="3">purine-nucleoside phosphorylase</fullName>
        <ecNumber evidence="3">2.4.2.1</ecNumber>
    </recommendedName>
    <alternativeName>
        <fullName evidence="6">Inosine-guanosine phosphorylase</fullName>
    </alternativeName>
</protein>
<dbReference type="EMBL" id="CAJPDQ010000023">
    <property type="protein sequence ID" value="CAF9925449.1"/>
    <property type="molecule type" value="Genomic_DNA"/>
</dbReference>
<keyword evidence="9" id="KW-1185">Reference proteome</keyword>
<evidence type="ECO:0000313" key="8">
    <source>
        <dbReference type="EMBL" id="CAF9925449.1"/>
    </source>
</evidence>
<dbReference type="GO" id="GO:0009116">
    <property type="term" value="P:nucleoside metabolic process"/>
    <property type="evidence" value="ECO:0007669"/>
    <property type="project" value="InterPro"/>
</dbReference>
<evidence type="ECO:0000256" key="5">
    <source>
        <dbReference type="ARBA" id="ARBA00022679"/>
    </source>
</evidence>
<dbReference type="UniPathway" id="UPA00606"/>
<sequence length="209" mass="22888">MTHTSIYDRASESMAWLLQQLPQEVQRPKSGIICGSGLGGLADLVVSRSKVEIPYGRIPYFPQSTVEGHVGSLVFGFLGWKQTPVVLMVGRVHFYEGHSIEDVTFPVRVMKLLGVEQIIVTNAAGGLNPEYKVGDIVVLSDHLNLAGISGVHPLRGPNLDKFGTRFPPLSDAYDLSLRRLTHKTWKNAGINQGSRTLHEGIYAFVGGPR</sequence>
<evidence type="ECO:0000256" key="1">
    <source>
        <dbReference type="ARBA" id="ARBA00005058"/>
    </source>
</evidence>
<dbReference type="PROSITE" id="PS01240">
    <property type="entry name" value="PNP_MTAP_2"/>
    <property type="match status" value="1"/>
</dbReference>
<dbReference type="GO" id="GO:0004731">
    <property type="term" value="F:purine-nucleoside phosphorylase activity"/>
    <property type="evidence" value="ECO:0007669"/>
    <property type="project" value="UniProtKB-EC"/>
</dbReference>
<evidence type="ECO:0000256" key="2">
    <source>
        <dbReference type="ARBA" id="ARBA00006751"/>
    </source>
</evidence>
<dbReference type="EC" id="2.4.2.1" evidence="3"/>
<dbReference type="OrthoDB" id="10261782at2759"/>
<dbReference type="CDD" id="cd09009">
    <property type="entry name" value="PNP-EcPNPII_like"/>
    <property type="match status" value="1"/>
</dbReference>
<dbReference type="GO" id="GO:0005737">
    <property type="term" value="C:cytoplasm"/>
    <property type="evidence" value="ECO:0007669"/>
    <property type="project" value="TreeGrafter"/>
</dbReference>
<dbReference type="InterPro" id="IPR035994">
    <property type="entry name" value="Nucleoside_phosphorylase_sf"/>
</dbReference>
<evidence type="ECO:0000256" key="3">
    <source>
        <dbReference type="ARBA" id="ARBA00011886"/>
    </source>
</evidence>
<reference evidence="8" key="1">
    <citation type="submission" date="2021-03" db="EMBL/GenBank/DDBJ databases">
        <authorList>
            <person name="Tagirdzhanova G."/>
        </authorList>
    </citation>
    <scope>NUCLEOTIDE SEQUENCE</scope>
</reference>
<dbReference type="InterPro" id="IPR000845">
    <property type="entry name" value="Nucleoside_phosphorylase_d"/>
</dbReference>
<evidence type="ECO:0000256" key="4">
    <source>
        <dbReference type="ARBA" id="ARBA00022676"/>
    </source>
</evidence>
<keyword evidence="5" id="KW-0808">Transferase</keyword>
<comment type="pathway">
    <text evidence="1">Purine metabolism; purine nucleoside salvage.</text>
</comment>
<dbReference type="Gene3D" id="3.40.50.1580">
    <property type="entry name" value="Nucleoside phosphorylase domain"/>
    <property type="match status" value="1"/>
</dbReference>
<accession>A0A8H3IT91</accession>
<dbReference type="AlphaFoldDB" id="A0A8H3IT91"/>
<dbReference type="Pfam" id="PF01048">
    <property type="entry name" value="PNP_UDP_1"/>
    <property type="match status" value="1"/>
</dbReference>
<organism evidence="8 9">
    <name type="scientific">Gomphillus americanus</name>
    <dbReference type="NCBI Taxonomy" id="1940652"/>
    <lineage>
        <taxon>Eukaryota</taxon>
        <taxon>Fungi</taxon>
        <taxon>Dikarya</taxon>
        <taxon>Ascomycota</taxon>
        <taxon>Pezizomycotina</taxon>
        <taxon>Lecanoromycetes</taxon>
        <taxon>OSLEUM clade</taxon>
        <taxon>Ostropomycetidae</taxon>
        <taxon>Ostropales</taxon>
        <taxon>Graphidaceae</taxon>
        <taxon>Gomphilloideae</taxon>
        <taxon>Gomphillus</taxon>
    </lineage>
</organism>
<dbReference type="InterPro" id="IPR011268">
    <property type="entry name" value="Purine_phosphorylase"/>
</dbReference>
<evidence type="ECO:0000259" key="7">
    <source>
        <dbReference type="Pfam" id="PF01048"/>
    </source>
</evidence>
<dbReference type="NCBIfam" id="TIGR01697">
    <property type="entry name" value="PNPH-PUNA-XAPA"/>
    <property type="match status" value="1"/>
</dbReference>
<dbReference type="Proteomes" id="UP000664169">
    <property type="component" value="Unassembled WGS sequence"/>
</dbReference>
<keyword evidence="4" id="KW-0328">Glycosyltransferase</keyword>
<dbReference type="PANTHER" id="PTHR11904:SF9">
    <property type="entry name" value="PURINE NUCLEOSIDE PHOSPHORYLASE-RELATED"/>
    <property type="match status" value="1"/>
</dbReference>
<proteinExistence type="inferred from homology"/>
<evidence type="ECO:0000256" key="6">
    <source>
        <dbReference type="ARBA" id="ARBA00031036"/>
    </source>
</evidence>
<evidence type="ECO:0000313" key="9">
    <source>
        <dbReference type="Proteomes" id="UP000664169"/>
    </source>
</evidence>
<feature type="domain" description="Nucleoside phosphorylase" evidence="7">
    <location>
        <begin position="31"/>
        <end position="208"/>
    </location>
</feature>
<comment type="similarity">
    <text evidence="2">Belongs to the PNP/MTAP phosphorylase family.</text>
</comment>
<dbReference type="InterPro" id="IPR018099">
    <property type="entry name" value="Purine_phosphorylase-2_CS"/>
</dbReference>